<evidence type="ECO:0000259" key="2">
    <source>
        <dbReference type="Pfam" id="PF25917"/>
    </source>
</evidence>
<dbReference type="EMBL" id="LGVV01000016">
    <property type="protein sequence ID" value="KNX41871.1"/>
    <property type="molecule type" value="Genomic_DNA"/>
</dbReference>
<dbReference type="PANTHER" id="PTHR30469">
    <property type="entry name" value="MULTIDRUG RESISTANCE PROTEIN MDTA"/>
    <property type="match status" value="1"/>
</dbReference>
<keyword evidence="1" id="KW-0175">Coiled coil</keyword>
<dbReference type="Proteomes" id="UP000037046">
    <property type="component" value="Unassembled WGS sequence"/>
</dbReference>
<evidence type="ECO:0000256" key="1">
    <source>
        <dbReference type="SAM" id="Coils"/>
    </source>
</evidence>
<feature type="coiled-coil region" evidence="1">
    <location>
        <begin position="119"/>
        <end position="146"/>
    </location>
</feature>
<dbReference type="PANTHER" id="PTHR30469:SF15">
    <property type="entry name" value="HLYD FAMILY OF SECRETION PROTEINS"/>
    <property type="match status" value="1"/>
</dbReference>
<dbReference type="InterPro" id="IPR058625">
    <property type="entry name" value="MdtA-like_BSH"/>
</dbReference>
<dbReference type="Gene3D" id="2.40.50.100">
    <property type="match status" value="2"/>
</dbReference>
<feature type="coiled-coil region" evidence="1">
    <location>
        <begin position="199"/>
        <end position="233"/>
    </location>
</feature>
<evidence type="ECO:0000313" key="4">
    <source>
        <dbReference type="Proteomes" id="UP000037046"/>
    </source>
</evidence>
<feature type="domain" description="Multidrug resistance protein MdtA-like barrel-sandwich hybrid" evidence="2">
    <location>
        <begin position="76"/>
        <end position="261"/>
    </location>
</feature>
<name>A0A0L6CVV0_9RHOB</name>
<dbReference type="AlphaFoldDB" id="A0A0L6CVV0"/>
<keyword evidence="4" id="KW-1185">Reference proteome</keyword>
<dbReference type="SUPFAM" id="SSF111369">
    <property type="entry name" value="HlyD-like secretion proteins"/>
    <property type="match status" value="2"/>
</dbReference>
<accession>A0A0L6CVV0</accession>
<proteinExistence type="predicted"/>
<gene>
    <name evidence="3" type="primary">ttgG</name>
    <name evidence="3" type="ORF">ROTO_15960</name>
</gene>
<dbReference type="GO" id="GO:0015562">
    <property type="term" value="F:efflux transmembrane transporter activity"/>
    <property type="evidence" value="ECO:0007669"/>
    <property type="project" value="TreeGrafter"/>
</dbReference>
<dbReference type="Gene3D" id="2.40.30.170">
    <property type="match status" value="1"/>
</dbReference>
<protein>
    <submittedName>
        <fullName evidence="3">Toluene efflux pump periplasmic linker protein TtgG</fullName>
    </submittedName>
</protein>
<sequence length="481" mass="51823">MRFLRQGLFGLFLLSLTLGLLAYAGQIVVSAVQERMAQEPRAPERRERVFAVRTVTAEEARIAPVLTAFGQIESRRTLEIRAQVTGILTELSPDFVEGGAVQTGQFLARIDPADSETAVSRARTDLDDARAEEREAARALDLAKDELAARRDQAKIQDRALARQRDLEDRGVGTLTAVETAEYNVVQARQAVLASRQALALAEARVDQAKTAAARAELALSEAERRLAETRITAGFSGTLSDVTVIEGRLVTANEQMATLVDGTALEVAFRVSTSQYARLLGQDGTLLPAPVTVTLDTGGLDLTATGQITRQSASLAEGESGRMLFATLSEAPAMKPGDFVAVTVEEPPLDAVIRLPATALGPDGTVLALGADERLESLPVTLLRRQDNDILVRGAELSGREVVSERSPVLGPGIKVRRLSPEANAGATLSLSPDRRARLRAYVEGDRAMPEPMRARLLAELERPEVPAQTVERLERRMGG</sequence>
<dbReference type="STRING" id="74031.SAMN04488077_10974"/>
<comment type="caution">
    <text evidence="3">The sequence shown here is derived from an EMBL/GenBank/DDBJ whole genome shotgun (WGS) entry which is preliminary data.</text>
</comment>
<dbReference type="Pfam" id="PF25917">
    <property type="entry name" value="BSH_RND"/>
    <property type="match status" value="1"/>
</dbReference>
<organism evidence="3 4">
    <name type="scientific">Roseovarius tolerans</name>
    <dbReference type="NCBI Taxonomy" id="74031"/>
    <lineage>
        <taxon>Bacteria</taxon>
        <taxon>Pseudomonadati</taxon>
        <taxon>Pseudomonadota</taxon>
        <taxon>Alphaproteobacteria</taxon>
        <taxon>Rhodobacterales</taxon>
        <taxon>Roseobacteraceae</taxon>
        <taxon>Roseovarius</taxon>
    </lineage>
</organism>
<evidence type="ECO:0000313" key="3">
    <source>
        <dbReference type="EMBL" id="KNX41871.1"/>
    </source>
</evidence>
<dbReference type="GO" id="GO:1990281">
    <property type="term" value="C:efflux pump complex"/>
    <property type="evidence" value="ECO:0007669"/>
    <property type="project" value="TreeGrafter"/>
</dbReference>
<reference evidence="4" key="1">
    <citation type="submission" date="2015-07" db="EMBL/GenBank/DDBJ databases">
        <title>Draft Genome Sequence of Roseovarius tolerans EL-164, a producer of N-Acylated Alanine Methyl Esters (NAMEs).</title>
        <authorList>
            <person name="Voget S."/>
            <person name="Bruns H."/>
            <person name="Wagner-Doebler I."/>
            <person name="Schulz S."/>
            <person name="Daniel R."/>
        </authorList>
    </citation>
    <scope>NUCLEOTIDE SEQUENCE [LARGE SCALE GENOMIC DNA]</scope>
    <source>
        <strain evidence="4">EL-164</strain>
    </source>
</reference>
<dbReference type="PATRIC" id="fig|74031.6.peg.1629"/>
<dbReference type="RefSeq" id="WP_050662506.1">
    <property type="nucleotide sequence ID" value="NZ_CP118494.1"/>
</dbReference>
<dbReference type="Gene3D" id="1.10.287.470">
    <property type="entry name" value="Helix hairpin bin"/>
    <property type="match status" value="1"/>
</dbReference>
<dbReference type="OrthoDB" id="7626141at2"/>
<dbReference type="Gene3D" id="2.40.420.20">
    <property type="match status" value="1"/>
</dbReference>